<dbReference type="GeneID" id="27324788"/>
<accession>A0A0D1WKS2</accession>
<feature type="transmembrane region" description="Helical" evidence="2">
    <location>
        <begin position="395"/>
        <end position="416"/>
    </location>
</feature>
<dbReference type="Proteomes" id="UP000054302">
    <property type="component" value="Unassembled WGS sequence"/>
</dbReference>
<evidence type="ECO:0000256" key="1">
    <source>
        <dbReference type="SAM" id="MobiDB-lite"/>
    </source>
</evidence>
<feature type="compositionally biased region" description="Low complexity" evidence="1">
    <location>
        <begin position="38"/>
        <end position="54"/>
    </location>
</feature>
<evidence type="ECO:0000256" key="2">
    <source>
        <dbReference type="SAM" id="Phobius"/>
    </source>
</evidence>
<feature type="region of interest" description="Disordered" evidence="1">
    <location>
        <begin position="29"/>
        <end position="65"/>
    </location>
</feature>
<dbReference type="OMA" id="ERPWWFG"/>
<dbReference type="HOGENOM" id="CLU_038406_0_0_1"/>
<organism evidence="3 4">
    <name type="scientific">Exophiala mesophila</name>
    <name type="common">Black yeast-like fungus</name>
    <dbReference type="NCBI Taxonomy" id="212818"/>
    <lineage>
        <taxon>Eukaryota</taxon>
        <taxon>Fungi</taxon>
        <taxon>Dikarya</taxon>
        <taxon>Ascomycota</taxon>
        <taxon>Pezizomycotina</taxon>
        <taxon>Eurotiomycetes</taxon>
        <taxon>Chaetothyriomycetidae</taxon>
        <taxon>Chaetothyriales</taxon>
        <taxon>Herpotrichiellaceae</taxon>
        <taxon>Exophiala</taxon>
    </lineage>
</organism>
<evidence type="ECO:0008006" key="5">
    <source>
        <dbReference type="Google" id="ProtNLM"/>
    </source>
</evidence>
<dbReference type="AlphaFoldDB" id="A0A0D1WKS2"/>
<dbReference type="EMBL" id="KN847524">
    <property type="protein sequence ID" value="KIV89550.1"/>
    <property type="molecule type" value="Genomic_DNA"/>
</dbReference>
<name>A0A0D1WKS2_EXOME</name>
<dbReference type="OrthoDB" id="291792at2759"/>
<evidence type="ECO:0000313" key="4">
    <source>
        <dbReference type="Proteomes" id="UP000054302"/>
    </source>
</evidence>
<sequence length="542" mass="60201">MAVKNSPVRYVLNERELQLLRRIVKPASTQSSYVPAPTTNNNNNSSSSTTTTSSPLETQNDREHHNAATFRSASRVFLLTYGSLKSIDLVLARLANARKSPTATRSRQPLVASPGRMALSLSSLLFLHSTLYRILHTLRLRLLHEKVRAIQDRYPRIYAVLTSKLAPAIGASLSGLALGICPADQLRITVAIYIASWSLEIGYKSISQTAWVKENLPSWFGSWLVFAVAQGQLLHAFVFDRDCFPESYGAFIIGNTPEYIQRRPESLSARVRWPHWNDIVDALAQMATLKWPQFTSPILHPDKYTTLPASISPVISPITARAHPAIQNLSCSLLHPSDPSCFLAYLRHNLLSFPRIARFYTIYYGVFAVLLRFRSLKAAPIAALNRLVESVLRSSIATTGAIGASWGSICLFQAILPRAFLPKFRFFLGGLMGGMFQLVDQTSSGHATDMYAARASVDSLWKVGVKRRWWKGIRGGDVWLFVAALALVNVVFDMGPNTDAAKDRAMTLIRVLRGQVELGLQKEKVQTSDATSTDDLDKEKVQ</sequence>
<dbReference type="PANTHER" id="PTHR12459:SF19">
    <property type="entry name" value="TRANSMEMBRANE PROTEIN 135 N-TERMINAL DOMAIN-CONTAINING PROTEIN"/>
    <property type="match status" value="1"/>
</dbReference>
<keyword evidence="4" id="KW-1185">Reference proteome</keyword>
<dbReference type="InterPro" id="IPR026749">
    <property type="entry name" value="Tmem135"/>
</dbReference>
<keyword evidence="2" id="KW-0472">Membrane</keyword>
<proteinExistence type="predicted"/>
<dbReference type="VEuPathDB" id="FungiDB:PV10_06943"/>
<dbReference type="PANTHER" id="PTHR12459">
    <property type="entry name" value="TRANSMEMBRANE PROTEIN 135-RELATED"/>
    <property type="match status" value="1"/>
</dbReference>
<gene>
    <name evidence="3" type="ORF">PV10_06943</name>
</gene>
<protein>
    <recommendedName>
        <fullName evidence="5">Transmembrane protein 135 N-terminal domain-containing protein</fullName>
    </recommendedName>
</protein>
<dbReference type="RefSeq" id="XP_016221124.1">
    <property type="nucleotide sequence ID" value="XM_016371792.1"/>
</dbReference>
<evidence type="ECO:0000313" key="3">
    <source>
        <dbReference type="EMBL" id="KIV89550.1"/>
    </source>
</evidence>
<keyword evidence="2" id="KW-1133">Transmembrane helix</keyword>
<reference evidence="3 4" key="1">
    <citation type="submission" date="2015-01" db="EMBL/GenBank/DDBJ databases">
        <title>The Genome Sequence of Exophiala mesophila CBS40295.</title>
        <authorList>
            <consortium name="The Broad Institute Genomics Platform"/>
            <person name="Cuomo C."/>
            <person name="de Hoog S."/>
            <person name="Gorbushina A."/>
            <person name="Stielow B."/>
            <person name="Teixiera M."/>
            <person name="Abouelleil A."/>
            <person name="Chapman S.B."/>
            <person name="Priest M."/>
            <person name="Young S.K."/>
            <person name="Wortman J."/>
            <person name="Nusbaum C."/>
            <person name="Birren B."/>
        </authorList>
    </citation>
    <scope>NUCLEOTIDE SEQUENCE [LARGE SCALE GENOMIC DNA]</scope>
    <source>
        <strain evidence="3 4">CBS 40295</strain>
    </source>
</reference>
<keyword evidence="2" id="KW-0812">Transmembrane</keyword>
<feature type="transmembrane region" description="Helical" evidence="2">
    <location>
        <begin position="356"/>
        <end position="375"/>
    </location>
</feature>
<feature type="region of interest" description="Disordered" evidence="1">
    <location>
        <begin position="523"/>
        <end position="542"/>
    </location>
</feature>